<name>A0A177ZXW7_9BACI</name>
<dbReference type="EMBL" id="LDJR01000034">
    <property type="protein sequence ID" value="OAK72694.1"/>
    <property type="molecule type" value="Genomic_DNA"/>
</dbReference>
<dbReference type="STRING" id="217031.ABB05_07505"/>
<accession>A0A177ZXW7</accession>
<sequence length="190" mass="21423">MSFVSVIATKKFITVMSDGLAINTETGEEIDQRYKKFHRISKKQFIAFAGNSGLAEEAVRIVGYNNEERDLASIAVSIREQLIKKVPPNIASCQLILGGLEKRKFVIYSFNNDPNRELLFQEPIGDDPVYSFLSDSSNGLNLDKEINKIYPKYGFNTPTKTLKIQKELNNVVADVDPSVNKITFNLTIRK</sequence>
<dbReference type="AlphaFoldDB" id="A0A177ZXW7"/>
<dbReference type="Proteomes" id="UP000077881">
    <property type="component" value="Unassembled WGS sequence"/>
</dbReference>
<keyword evidence="2" id="KW-1185">Reference proteome</keyword>
<gene>
    <name evidence="1" type="ORF">ABB05_07505</name>
</gene>
<protein>
    <submittedName>
        <fullName evidence="1">Uncharacterized protein</fullName>
    </submittedName>
</protein>
<proteinExistence type="predicted"/>
<dbReference type="PATRIC" id="fig|217031.6.peg.1618"/>
<dbReference type="RefSeq" id="WP_064467913.1">
    <property type="nucleotide sequence ID" value="NZ_LDJR01000034.1"/>
</dbReference>
<dbReference type="OrthoDB" id="2677612at2"/>
<comment type="caution">
    <text evidence="1">The sequence shown here is derived from an EMBL/GenBank/DDBJ whole genome shotgun (WGS) entry which is preliminary data.</text>
</comment>
<organism evidence="1 2">
    <name type="scientific">Lederbergia galactosidilytica</name>
    <dbReference type="NCBI Taxonomy" id="217031"/>
    <lineage>
        <taxon>Bacteria</taxon>
        <taxon>Bacillati</taxon>
        <taxon>Bacillota</taxon>
        <taxon>Bacilli</taxon>
        <taxon>Bacillales</taxon>
        <taxon>Bacillaceae</taxon>
        <taxon>Lederbergia</taxon>
    </lineage>
</organism>
<evidence type="ECO:0000313" key="2">
    <source>
        <dbReference type="Proteomes" id="UP000077881"/>
    </source>
</evidence>
<reference evidence="1 2" key="1">
    <citation type="submission" date="2015-05" db="EMBL/GenBank/DDBJ databases">
        <title>Comparison of genome.</title>
        <authorList>
            <person name="Zheng Z."/>
            <person name="Sun M."/>
        </authorList>
    </citation>
    <scope>NUCLEOTIDE SEQUENCE [LARGE SCALE GENOMIC DNA]</scope>
    <source>
        <strain evidence="1 2">G25-74</strain>
    </source>
</reference>
<evidence type="ECO:0000313" key="1">
    <source>
        <dbReference type="EMBL" id="OAK72694.1"/>
    </source>
</evidence>